<dbReference type="OrthoDB" id="8921877at2759"/>
<evidence type="ECO:0000313" key="6">
    <source>
        <dbReference type="Ensembl" id="ENSPREP00000026291.1"/>
    </source>
</evidence>
<dbReference type="SMART" id="SM00409">
    <property type="entry name" value="IG"/>
    <property type="match status" value="1"/>
</dbReference>
<dbReference type="PROSITE" id="PS50835">
    <property type="entry name" value="IG_LIKE"/>
    <property type="match status" value="1"/>
</dbReference>
<sequence>MVGCFLPPSPQNSALGGCPCRPYQKKPLGTSQFRSCASCEDLKPSRMNLIVFSLIFLLFKSGFSAEEKYLPEGPLDVMLGENITINLLLPKVEGDSIGWGFNNRTIGGLGADRVSIQDPYKDRAIINNNGSLTLKSLKSEDSGNYKLHLFRNGSFFQAKVEVRVKDVLHPNLTLLAPSSEELQQGKLTLTCLGNKGFPSDWRLRWYVNSSSPVNWKEERGPVTPLDDDHYSWSSFLTVDEENWKKISSVTCRAVRGSLAPVSVTLKINLSSETQPDSLD</sequence>
<dbReference type="InterPro" id="IPR007110">
    <property type="entry name" value="Ig-like_dom"/>
</dbReference>
<dbReference type="GO" id="GO:0016020">
    <property type="term" value="C:membrane"/>
    <property type="evidence" value="ECO:0007669"/>
    <property type="project" value="UniProtKB-SubCell"/>
</dbReference>
<dbReference type="Proteomes" id="UP000242638">
    <property type="component" value="Unassembled WGS sequence"/>
</dbReference>
<dbReference type="InterPro" id="IPR003599">
    <property type="entry name" value="Ig_sub"/>
</dbReference>
<dbReference type="InterPro" id="IPR036179">
    <property type="entry name" value="Ig-like_dom_sf"/>
</dbReference>
<keyword evidence="3" id="KW-0472">Membrane</keyword>
<reference evidence="6" key="3">
    <citation type="submission" date="2025-09" db="UniProtKB">
        <authorList>
            <consortium name="Ensembl"/>
        </authorList>
    </citation>
    <scope>IDENTIFICATION</scope>
    <source>
        <strain evidence="6">Guanapo</strain>
    </source>
</reference>
<dbReference type="PANTHER" id="PTHR12080:SF48">
    <property type="entry name" value="IMMUNOGLOBULIN SUBTYPE DOMAIN-CONTAINING PROTEIN"/>
    <property type="match status" value="1"/>
</dbReference>
<evidence type="ECO:0000256" key="1">
    <source>
        <dbReference type="ARBA" id="ARBA00004370"/>
    </source>
</evidence>
<keyword evidence="7" id="KW-1185">Reference proteome</keyword>
<dbReference type="GeneID" id="103472633"/>
<dbReference type="AlphaFoldDB" id="A0A3P9PWN1"/>
<comment type="subcellular location">
    <subcellularLocation>
        <location evidence="1">Membrane</location>
    </subcellularLocation>
</comment>
<feature type="domain" description="Ig-like" evidence="5">
    <location>
        <begin position="170"/>
        <end position="264"/>
    </location>
</feature>
<dbReference type="PANTHER" id="PTHR12080">
    <property type="entry name" value="SIGNALING LYMPHOCYTIC ACTIVATION MOLECULE"/>
    <property type="match status" value="1"/>
</dbReference>
<dbReference type="InterPro" id="IPR013783">
    <property type="entry name" value="Ig-like_fold"/>
</dbReference>
<dbReference type="KEGG" id="pret:103472633"/>
<dbReference type="Gene3D" id="2.60.40.10">
    <property type="entry name" value="Immunoglobulins"/>
    <property type="match status" value="2"/>
</dbReference>
<reference evidence="6" key="2">
    <citation type="submission" date="2025-08" db="UniProtKB">
        <authorList>
            <consortium name="Ensembl"/>
        </authorList>
    </citation>
    <scope>IDENTIFICATION</scope>
    <source>
        <strain evidence="6">Guanapo</strain>
    </source>
</reference>
<evidence type="ECO:0000259" key="5">
    <source>
        <dbReference type="PROSITE" id="PS50835"/>
    </source>
</evidence>
<keyword evidence="2" id="KW-0732">Signal</keyword>
<dbReference type="Ensembl" id="ENSPRET00000026559.1">
    <property type="protein sequence ID" value="ENSPREP00000026291.1"/>
    <property type="gene ID" value="ENSPREG00000017780.1"/>
</dbReference>
<reference evidence="7" key="1">
    <citation type="submission" date="2013-11" db="EMBL/GenBank/DDBJ databases">
        <title>The genomic landscape of the Guanapo guppy.</title>
        <authorList>
            <person name="Kuenstner A."/>
            <person name="Dreyer C."/>
        </authorList>
    </citation>
    <scope>NUCLEOTIDE SEQUENCE</scope>
    <source>
        <strain evidence="7">Guanapo</strain>
    </source>
</reference>
<dbReference type="Pfam" id="PF07654">
    <property type="entry name" value="C1-set"/>
    <property type="match status" value="1"/>
</dbReference>
<dbReference type="SMART" id="SM00407">
    <property type="entry name" value="IGc1"/>
    <property type="match status" value="1"/>
</dbReference>
<name>A0A3P9PWN1_POERE</name>
<dbReference type="STRING" id="8081.ENSPREP00000026291"/>
<dbReference type="GeneTree" id="ENSGT01030000234589"/>
<organism evidence="6 7">
    <name type="scientific">Poecilia reticulata</name>
    <name type="common">Guppy</name>
    <name type="synonym">Acanthophacelus reticulatus</name>
    <dbReference type="NCBI Taxonomy" id="8081"/>
    <lineage>
        <taxon>Eukaryota</taxon>
        <taxon>Metazoa</taxon>
        <taxon>Chordata</taxon>
        <taxon>Craniata</taxon>
        <taxon>Vertebrata</taxon>
        <taxon>Euteleostomi</taxon>
        <taxon>Actinopterygii</taxon>
        <taxon>Neopterygii</taxon>
        <taxon>Teleostei</taxon>
        <taxon>Neoteleostei</taxon>
        <taxon>Acanthomorphata</taxon>
        <taxon>Ovalentaria</taxon>
        <taxon>Atherinomorphae</taxon>
        <taxon>Cyprinodontiformes</taxon>
        <taxon>Poeciliidae</taxon>
        <taxon>Poeciliinae</taxon>
        <taxon>Poecilia</taxon>
    </lineage>
</organism>
<keyword evidence="4" id="KW-0325">Glycoprotein</keyword>
<evidence type="ECO:0000256" key="3">
    <source>
        <dbReference type="ARBA" id="ARBA00023136"/>
    </source>
</evidence>
<protein>
    <submittedName>
        <fullName evidence="6">Uncharacterized LOC103472633</fullName>
    </submittedName>
</protein>
<evidence type="ECO:0000256" key="2">
    <source>
        <dbReference type="ARBA" id="ARBA00022729"/>
    </source>
</evidence>
<dbReference type="RefSeq" id="XP_008420612.1">
    <property type="nucleotide sequence ID" value="XM_008422390.2"/>
</dbReference>
<accession>A0A3P9PWN1</accession>
<dbReference type="InterPro" id="IPR015631">
    <property type="entry name" value="CD2/SLAM_rcpt"/>
</dbReference>
<evidence type="ECO:0000256" key="4">
    <source>
        <dbReference type="ARBA" id="ARBA00023180"/>
    </source>
</evidence>
<dbReference type="InterPro" id="IPR003597">
    <property type="entry name" value="Ig_C1-set"/>
</dbReference>
<dbReference type="SUPFAM" id="SSF48726">
    <property type="entry name" value="Immunoglobulin"/>
    <property type="match status" value="2"/>
</dbReference>
<proteinExistence type="predicted"/>
<evidence type="ECO:0000313" key="7">
    <source>
        <dbReference type="Proteomes" id="UP000242638"/>
    </source>
</evidence>